<reference evidence="9" key="1">
    <citation type="journal article" date="2022" name="Int. J. Mol. Sci.">
        <title>Draft Genome of Tanacetum Coccineum: Genomic Comparison of Closely Related Tanacetum-Family Plants.</title>
        <authorList>
            <person name="Yamashiro T."/>
            <person name="Shiraishi A."/>
            <person name="Nakayama K."/>
            <person name="Satake H."/>
        </authorList>
    </citation>
    <scope>NUCLEOTIDE SEQUENCE</scope>
</reference>
<evidence type="ECO:0000256" key="4">
    <source>
        <dbReference type="ARBA" id="ARBA00022692"/>
    </source>
</evidence>
<gene>
    <name evidence="9" type="ORF">Tco_0679560</name>
</gene>
<keyword evidence="5" id="KW-0201">Cytochrome c-type biogenesis</keyword>
<name>A0ABQ4XJH0_9ASTR</name>
<accession>A0ABQ4XJH0</accession>
<evidence type="ECO:0000256" key="6">
    <source>
        <dbReference type="ARBA" id="ARBA00022989"/>
    </source>
</evidence>
<feature type="compositionally biased region" description="Basic and acidic residues" evidence="8">
    <location>
        <begin position="56"/>
        <end position="66"/>
    </location>
</feature>
<dbReference type="Proteomes" id="UP001151760">
    <property type="component" value="Unassembled WGS sequence"/>
</dbReference>
<evidence type="ECO:0000256" key="1">
    <source>
        <dbReference type="ARBA" id="ARBA00004141"/>
    </source>
</evidence>
<comment type="subcellular location">
    <subcellularLocation>
        <location evidence="1">Membrane</location>
        <topology evidence="1">Multi-pass membrane protein</topology>
    </subcellularLocation>
</comment>
<evidence type="ECO:0000256" key="7">
    <source>
        <dbReference type="ARBA" id="ARBA00023136"/>
    </source>
</evidence>
<dbReference type="InterPro" id="IPR003544">
    <property type="entry name" value="Cyt_c_biogenesis_CcmB"/>
</dbReference>
<evidence type="ECO:0000256" key="8">
    <source>
        <dbReference type="SAM" id="MobiDB-lite"/>
    </source>
</evidence>
<feature type="region of interest" description="Disordered" evidence="8">
    <location>
        <begin position="133"/>
        <end position="173"/>
    </location>
</feature>
<dbReference type="PANTHER" id="PTHR30070:SF1">
    <property type="entry name" value="CYTOCHROME C BIOGENESIS B-RELATED"/>
    <property type="match status" value="1"/>
</dbReference>
<feature type="compositionally biased region" description="Polar residues" evidence="8">
    <location>
        <begin position="67"/>
        <end position="84"/>
    </location>
</feature>
<feature type="compositionally biased region" description="Basic residues" evidence="8">
    <location>
        <begin position="150"/>
        <end position="167"/>
    </location>
</feature>
<evidence type="ECO:0000256" key="5">
    <source>
        <dbReference type="ARBA" id="ARBA00022748"/>
    </source>
</evidence>
<feature type="region of interest" description="Disordered" evidence="8">
    <location>
        <begin position="20"/>
        <end position="95"/>
    </location>
</feature>
<keyword evidence="3" id="KW-0813">Transport</keyword>
<keyword evidence="6" id="KW-1133">Transmembrane helix</keyword>
<feature type="compositionally biased region" description="Basic and acidic residues" evidence="8">
    <location>
        <begin position="21"/>
        <end position="36"/>
    </location>
</feature>
<feature type="compositionally biased region" description="Basic and acidic residues" evidence="8">
    <location>
        <begin position="85"/>
        <end position="94"/>
    </location>
</feature>
<keyword evidence="10" id="KW-1185">Reference proteome</keyword>
<feature type="compositionally biased region" description="Low complexity" evidence="8">
    <location>
        <begin position="440"/>
        <end position="452"/>
    </location>
</feature>
<evidence type="ECO:0000256" key="2">
    <source>
        <dbReference type="ARBA" id="ARBA00010544"/>
    </source>
</evidence>
<organism evidence="9 10">
    <name type="scientific">Tanacetum coccineum</name>
    <dbReference type="NCBI Taxonomy" id="301880"/>
    <lineage>
        <taxon>Eukaryota</taxon>
        <taxon>Viridiplantae</taxon>
        <taxon>Streptophyta</taxon>
        <taxon>Embryophyta</taxon>
        <taxon>Tracheophyta</taxon>
        <taxon>Spermatophyta</taxon>
        <taxon>Magnoliopsida</taxon>
        <taxon>eudicotyledons</taxon>
        <taxon>Gunneridae</taxon>
        <taxon>Pentapetalae</taxon>
        <taxon>asterids</taxon>
        <taxon>campanulids</taxon>
        <taxon>Asterales</taxon>
        <taxon>Asteraceae</taxon>
        <taxon>Asteroideae</taxon>
        <taxon>Anthemideae</taxon>
        <taxon>Anthemidinae</taxon>
        <taxon>Tanacetum</taxon>
    </lineage>
</organism>
<feature type="region of interest" description="Disordered" evidence="8">
    <location>
        <begin position="433"/>
        <end position="452"/>
    </location>
</feature>
<evidence type="ECO:0000313" key="9">
    <source>
        <dbReference type="EMBL" id="GJS64996.1"/>
    </source>
</evidence>
<comment type="caution">
    <text evidence="9">The sequence shown here is derived from an EMBL/GenBank/DDBJ whole genome shotgun (WGS) entry which is preliminary data.</text>
</comment>
<dbReference type="PANTHER" id="PTHR30070">
    <property type="entry name" value="HEME EXPORTER PROTEIN B"/>
    <property type="match status" value="1"/>
</dbReference>
<evidence type="ECO:0000256" key="3">
    <source>
        <dbReference type="ARBA" id="ARBA00022448"/>
    </source>
</evidence>
<evidence type="ECO:0000313" key="10">
    <source>
        <dbReference type="Proteomes" id="UP001151760"/>
    </source>
</evidence>
<comment type="similarity">
    <text evidence="2">Belongs to the CcmB/CycW/HelB family.</text>
</comment>
<protein>
    <submittedName>
        <fullName evidence="9">Cytochrome c maturase subunit B</fullName>
    </submittedName>
</protein>
<dbReference type="EMBL" id="BQNB010009544">
    <property type="protein sequence ID" value="GJS64996.1"/>
    <property type="molecule type" value="Genomic_DNA"/>
</dbReference>
<proteinExistence type="inferred from homology"/>
<reference evidence="9" key="2">
    <citation type="submission" date="2022-01" db="EMBL/GenBank/DDBJ databases">
        <authorList>
            <person name="Yamashiro T."/>
            <person name="Shiraishi A."/>
            <person name="Satake H."/>
            <person name="Nakayama K."/>
        </authorList>
    </citation>
    <scope>NUCLEOTIDE SEQUENCE</scope>
</reference>
<keyword evidence="7" id="KW-0472">Membrane</keyword>
<keyword evidence="4" id="KW-0812">Transmembrane</keyword>
<sequence>MPSQNWPLVDTHLHHRVFGGGERRRERGGEGKENIKKRCSQGPEKARVIGTLYHPRAGENHLDDQVNNKSKHQAVSETEDQSNGKARETRRPEEGLDQNLLSFHLTHQSKEWLLDRQLVLRLRDWAISRIFPQRHGKGPSHKKDNNLSAKKGKGHSKKKEQKAHHIGQQHQQLKLTAGFKQKIGEPEKGSETAIVVNRSKAREREVSDAKGNSSMKASVVITRSSCLIDSPSIIQSRKQSQRPLEKDDFYFKILSWIVKKPKGKKEKQRQRRCLLHGDAEIAFQEPLGGRSIQFHDTQGAGRRPAAAQLFERNAVVLVPIDKGRMPGRRSSTVGPIRIPPLFPFPSAPFPRNEKEDGTLELYYLSAYCLPKILLLQLVGHRVIQISRVFRGFPMLQLPYQFGRSGMDRLNIPLGSLVLTFLCGIHSRSALGITSSSGGNSSQNPTTSPTSLPLTLSRTSIETEWFHVLSPIGYSFPFVSLSPISVSISSQD</sequence>